<dbReference type="PANTHER" id="PTHR47926">
    <property type="entry name" value="PENTATRICOPEPTIDE REPEAT-CONTAINING PROTEIN"/>
    <property type="match status" value="1"/>
</dbReference>
<dbReference type="AlphaFoldDB" id="A0A8K0HKZ6"/>
<dbReference type="GO" id="GO:0003723">
    <property type="term" value="F:RNA binding"/>
    <property type="evidence" value="ECO:0007669"/>
    <property type="project" value="InterPro"/>
</dbReference>
<gene>
    <name evidence="3" type="ORF">FNV43_RR04040</name>
</gene>
<dbReference type="Pfam" id="PF13041">
    <property type="entry name" value="PPR_2"/>
    <property type="match status" value="1"/>
</dbReference>
<dbReference type="InterPro" id="IPR011990">
    <property type="entry name" value="TPR-like_helical_dom_sf"/>
</dbReference>
<dbReference type="EMBL" id="VOIH02000002">
    <property type="protein sequence ID" value="KAF3453600.1"/>
    <property type="molecule type" value="Genomic_DNA"/>
</dbReference>
<evidence type="ECO:0000256" key="2">
    <source>
        <dbReference type="PROSITE-ProRule" id="PRU00708"/>
    </source>
</evidence>
<dbReference type="PANTHER" id="PTHR47926:SF436">
    <property type="entry name" value="PENTATRICOPEPTIDE REPEAT-CONTAINING PROTEIN ELI1, CHLOROPLASTIC-LIKE ISOFORM X2"/>
    <property type="match status" value="1"/>
</dbReference>
<accession>A0A8K0HKZ6</accession>
<dbReference type="Proteomes" id="UP000796880">
    <property type="component" value="Unassembled WGS sequence"/>
</dbReference>
<dbReference type="GO" id="GO:0009451">
    <property type="term" value="P:RNA modification"/>
    <property type="evidence" value="ECO:0007669"/>
    <property type="project" value="InterPro"/>
</dbReference>
<organism evidence="3 4">
    <name type="scientific">Rhamnella rubrinervis</name>
    <dbReference type="NCBI Taxonomy" id="2594499"/>
    <lineage>
        <taxon>Eukaryota</taxon>
        <taxon>Viridiplantae</taxon>
        <taxon>Streptophyta</taxon>
        <taxon>Embryophyta</taxon>
        <taxon>Tracheophyta</taxon>
        <taxon>Spermatophyta</taxon>
        <taxon>Magnoliopsida</taxon>
        <taxon>eudicotyledons</taxon>
        <taxon>Gunneridae</taxon>
        <taxon>Pentapetalae</taxon>
        <taxon>rosids</taxon>
        <taxon>fabids</taxon>
        <taxon>Rosales</taxon>
        <taxon>Rhamnaceae</taxon>
        <taxon>rhamnoid group</taxon>
        <taxon>Rhamneae</taxon>
        <taxon>Rhamnella</taxon>
    </lineage>
</organism>
<evidence type="ECO:0008006" key="5">
    <source>
        <dbReference type="Google" id="ProtNLM"/>
    </source>
</evidence>
<evidence type="ECO:0000313" key="3">
    <source>
        <dbReference type="EMBL" id="KAF3453600.1"/>
    </source>
</evidence>
<dbReference type="Pfam" id="PF01535">
    <property type="entry name" value="PPR"/>
    <property type="match status" value="3"/>
</dbReference>
<sequence>MFSLSMSCVPLKHLSSTIRSISNDRYVSITTINLSVLESRCRDFKKFKQILSQMILTGFIKDTFTAKTLQFSTRDYLDYSYQIFNFIENPDASFYNIMMVAYVRRNYPHRPIHFYKLMLYRNVGPNVYTYPFLVEACAIRDSLNEGKQMHNHVLKLGFDSDVDVRSTLVDMYADCLEDVELMGKLIHNLVVKIGIECDVELQNDMIDMYVQNGNLLSARNLFDAAFWLDKHSWHYMLEAYVDCGLDEDFKALFESMPEKDVGSYTMMISHYSKYDCFSESLALLHEIVRSGRTLRGATLNRIITYLIERFAAVDQGNSFHAYLIKKGHGARITCNA</sequence>
<dbReference type="NCBIfam" id="TIGR00756">
    <property type="entry name" value="PPR"/>
    <property type="match status" value="1"/>
</dbReference>
<dbReference type="PROSITE" id="PS51375">
    <property type="entry name" value="PPR"/>
    <property type="match status" value="1"/>
</dbReference>
<reference evidence="3" key="1">
    <citation type="submission" date="2020-03" db="EMBL/GenBank/DDBJ databases">
        <title>A high-quality chromosome-level genome assembly of a woody plant with both climbing and erect habits, Rhamnella rubrinervis.</title>
        <authorList>
            <person name="Lu Z."/>
            <person name="Yang Y."/>
            <person name="Zhu X."/>
            <person name="Sun Y."/>
        </authorList>
    </citation>
    <scope>NUCLEOTIDE SEQUENCE</scope>
    <source>
        <strain evidence="3">BYM</strain>
        <tissue evidence="3">Leaf</tissue>
    </source>
</reference>
<name>A0A8K0HKZ6_9ROSA</name>
<evidence type="ECO:0000256" key="1">
    <source>
        <dbReference type="ARBA" id="ARBA00022737"/>
    </source>
</evidence>
<keyword evidence="4" id="KW-1185">Reference proteome</keyword>
<evidence type="ECO:0000313" key="4">
    <source>
        <dbReference type="Proteomes" id="UP000796880"/>
    </source>
</evidence>
<feature type="repeat" description="PPR" evidence="2">
    <location>
        <begin position="260"/>
        <end position="294"/>
    </location>
</feature>
<protein>
    <recommendedName>
        <fullName evidence="5">Pentatricopeptide repeat-containing protein</fullName>
    </recommendedName>
</protein>
<dbReference type="Gene3D" id="1.25.40.10">
    <property type="entry name" value="Tetratricopeptide repeat domain"/>
    <property type="match status" value="2"/>
</dbReference>
<comment type="caution">
    <text evidence="3">The sequence shown here is derived from an EMBL/GenBank/DDBJ whole genome shotgun (WGS) entry which is preliminary data.</text>
</comment>
<dbReference type="InterPro" id="IPR002885">
    <property type="entry name" value="PPR_rpt"/>
</dbReference>
<proteinExistence type="predicted"/>
<dbReference type="InterPro" id="IPR046960">
    <property type="entry name" value="PPR_At4g14850-like_plant"/>
</dbReference>
<keyword evidence="1" id="KW-0677">Repeat</keyword>
<dbReference type="OrthoDB" id="750171at2759"/>